<dbReference type="KEGG" id="moi:MOVS_06365"/>
<dbReference type="InterPro" id="IPR056955">
    <property type="entry name" value="ORC-CDC6-like"/>
</dbReference>
<evidence type="ECO:0000313" key="1">
    <source>
        <dbReference type="EMBL" id="ANB91667.1"/>
    </source>
</evidence>
<accession>A0A378PKN6</accession>
<evidence type="ECO:0000313" key="3">
    <source>
        <dbReference type="Proteomes" id="UP000076765"/>
    </source>
</evidence>
<dbReference type="Proteomes" id="UP000255102">
    <property type="component" value="Unassembled WGS sequence"/>
</dbReference>
<reference evidence="1 3" key="1">
    <citation type="submission" date="2015-04" db="EMBL/GenBank/DDBJ databases">
        <authorList>
            <person name="Calcutt M.J."/>
            <person name="Foecking M.F."/>
        </authorList>
    </citation>
    <scope>NUCLEOTIDE SEQUENCE [LARGE SCALE GENOMIC DNA]</scope>
    <source>
        <strain evidence="1 3">199/55</strain>
    </source>
</reference>
<dbReference type="RefSeq" id="WP_063514242.1">
    <property type="nucleotide sequence ID" value="NZ_CP011158.1"/>
</dbReference>
<proteinExistence type="predicted"/>
<protein>
    <submittedName>
        <fullName evidence="2">Uncharacterized protein</fullName>
    </submittedName>
</protein>
<organism evidence="2 4">
    <name type="scientific">Moraxella ovis</name>
    <dbReference type="NCBI Taxonomy" id="29433"/>
    <lineage>
        <taxon>Bacteria</taxon>
        <taxon>Pseudomonadati</taxon>
        <taxon>Pseudomonadota</taxon>
        <taxon>Gammaproteobacteria</taxon>
        <taxon>Moraxellales</taxon>
        <taxon>Moraxellaceae</taxon>
        <taxon>Moraxella</taxon>
    </lineage>
</organism>
<sequence length="275" mass="31578">MDPDNYQKTPDECCLSFASGIFREYSAKHLVSEYVKQNPKFVDRAIKNQKYIEHLNEESIKLLKEDAVLIVALAAISKHKTFDPDILTRCLNNKLTDPELKSFNEKIDHYLHAGIFKLNLDSMYNNIPIYSGFDRFIYLSADNIRHFLELCYQSLALYFDSVNAIHDGFIDIANMNSIPPTRMHDAAKAVSQKLVKDIGSYAPLGQALNVLTVRLAEIFYILHQDRLSEPEINHFSLDSNAFEGGLERLLNQALCWNVLIDHPNTKEKNSLRKRI</sequence>
<evidence type="ECO:0000313" key="4">
    <source>
        <dbReference type="Proteomes" id="UP000255102"/>
    </source>
</evidence>
<dbReference type="Pfam" id="PF24389">
    <property type="entry name" value="ORC-CDC6-like"/>
    <property type="match status" value="1"/>
</dbReference>
<dbReference type="AlphaFoldDB" id="A0A378PKN6"/>
<reference evidence="2 4" key="2">
    <citation type="submission" date="2018-06" db="EMBL/GenBank/DDBJ databases">
        <authorList>
            <consortium name="Pathogen Informatics"/>
            <person name="Doyle S."/>
        </authorList>
    </citation>
    <scope>NUCLEOTIDE SEQUENCE [LARGE SCALE GENOMIC DNA]</scope>
    <source>
        <strain evidence="2 4">NCTC11227</strain>
    </source>
</reference>
<dbReference type="Proteomes" id="UP000076765">
    <property type="component" value="Chromosome"/>
</dbReference>
<dbReference type="STRING" id="29433.MOVS_06365"/>
<keyword evidence="3" id="KW-1185">Reference proteome</keyword>
<name>A0A378PKN6_9GAMM</name>
<evidence type="ECO:0000313" key="2">
    <source>
        <dbReference type="EMBL" id="STY87331.1"/>
    </source>
</evidence>
<dbReference type="EMBL" id="CP011158">
    <property type="protein sequence ID" value="ANB91667.1"/>
    <property type="molecule type" value="Genomic_DNA"/>
</dbReference>
<gene>
    <name evidence="1" type="ORF">MOVS_06365</name>
    <name evidence="2" type="ORF">NCTC11227_01339</name>
</gene>
<dbReference type="EMBL" id="UGPW01000001">
    <property type="protein sequence ID" value="STY87331.1"/>
    <property type="molecule type" value="Genomic_DNA"/>
</dbReference>